<proteinExistence type="predicted"/>
<protein>
    <submittedName>
        <fullName evidence="1">Uncharacterized protein</fullName>
    </submittedName>
</protein>
<dbReference type="Proteomes" id="UP000785679">
    <property type="component" value="Unassembled WGS sequence"/>
</dbReference>
<organism evidence="1 2">
    <name type="scientific">Halteria grandinella</name>
    <dbReference type="NCBI Taxonomy" id="5974"/>
    <lineage>
        <taxon>Eukaryota</taxon>
        <taxon>Sar</taxon>
        <taxon>Alveolata</taxon>
        <taxon>Ciliophora</taxon>
        <taxon>Intramacronucleata</taxon>
        <taxon>Spirotrichea</taxon>
        <taxon>Stichotrichia</taxon>
        <taxon>Sporadotrichida</taxon>
        <taxon>Halteriidae</taxon>
        <taxon>Halteria</taxon>
    </lineage>
</organism>
<comment type="caution">
    <text evidence="1">The sequence shown here is derived from an EMBL/GenBank/DDBJ whole genome shotgun (WGS) entry which is preliminary data.</text>
</comment>
<evidence type="ECO:0000313" key="1">
    <source>
        <dbReference type="EMBL" id="TNV83312.1"/>
    </source>
</evidence>
<sequence length="173" mass="19989">MGFNNKQQLFAYLPNLSVSDLTKLGLPEAEAAGIMQHCDKTSPKMTAAKMFPRLANKYITLNIIGYAFVQPEAVHLGYLCYGYRQLLIRNYQLLIKMKVIKAEKKVIQSVFELLDERWLSKRYRLTYNGYNGYDKAQDVADCLALLGDRLHFSSINIYHSNLHLFSKCRPSKW</sequence>
<gene>
    <name evidence="1" type="ORF">FGO68_gene4310</name>
</gene>
<evidence type="ECO:0000313" key="2">
    <source>
        <dbReference type="Proteomes" id="UP000785679"/>
    </source>
</evidence>
<reference evidence="1" key="1">
    <citation type="submission" date="2019-06" db="EMBL/GenBank/DDBJ databases">
        <authorList>
            <person name="Zheng W."/>
        </authorList>
    </citation>
    <scope>NUCLEOTIDE SEQUENCE</scope>
    <source>
        <strain evidence="1">QDHG01</strain>
    </source>
</reference>
<name>A0A8J8T5N6_HALGN</name>
<dbReference type="EMBL" id="RRYP01003951">
    <property type="protein sequence ID" value="TNV83312.1"/>
    <property type="molecule type" value="Genomic_DNA"/>
</dbReference>
<dbReference type="AlphaFoldDB" id="A0A8J8T5N6"/>
<accession>A0A8J8T5N6</accession>
<keyword evidence="2" id="KW-1185">Reference proteome</keyword>